<protein>
    <submittedName>
        <fullName evidence="2">FG-GAP repeat domain-containing protein</fullName>
    </submittedName>
</protein>
<name>A0ABW4IH25_9SPHI</name>
<dbReference type="Proteomes" id="UP001597118">
    <property type="component" value="Unassembled WGS sequence"/>
</dbReference>
<accession>A0ABW4IH25</accession>
<dbReference type="EMBL" id="JBHUDG010000051">
    <property type="protein sequence ID" value="MFD1632095.1"/>
    <property type="molecule type" value="Genomic_DNA"/>
</dbReference>
<keyword evidence="3" id="KW-1185">Reference proteome</keyword>
<dbReference type="Gene3D" id="2.130.10.130">
    <property type="entry name" value="Integrin alpha, N-terminal"/>
    <property type="match status" value="1"/>
</dbReference>
<feature type="signal peptide" evidence="1">
    <location>
        <begin position="1"/>
        <end position="21"/>
    </location>
</feature>
<evidence type="ECO:0000313" key="2">
    <source>
        <dbReference type="EMBL" id="MFD1632095.1"/>
    </source>
</evidence>
<comment type="caution">
    <text evidence="2">The sequence shown here is derived from an EMBL/GenBank/DDBJ whole genome shotgun (WGS) entry which is preliminary data.</text>
</comment>
<organism evidence="2 3">
    <name type="scientific">Pseudopedobacter beijingensis</name>
    <dbReference type="NCBI Taxonomy" id="1207056"/>
    <lineage>
        <taxon>Bacteria</taxon>
        <taxon>Pseudomonadati</taxon>
        <taxon>Bacteroidota</taxon>
        <taxon>Sphingobacteriia</taxon>
        <taxon>Sphingobacteriales</taxon>
        <taxon>Sphingobacteriaceae</taxon>
        <taxon>Pseudopedobacter</taxon>
    </lineage>
</organism>
<dbReference type="SUPFAM" id="SSF69318">
    <property type="entry name" value="Integrin alpha N-terminal domain"/>
    <property type="match status" value="1"/>
</dbReference>
<reference evidence="3" key="1">
    <citation type="journal article" date="2019" name="Int. J. Syst. Evol. Microbiol.">
        <title>The Global Catalogue of Microorganisms (GCM) 10K type strain sequencing project: providing services to taxonomists for standard genome sequencing and annotation.</title>
        <authorList>
            <consortium name="The Broad Institute Genomics Platform"/>
            <consortium name="The Broad Institute Genome Sequencing Center for Infectious Disease"/>
            <person name="Wu L."/>
            <person name="Ma J."/>
        </authorList>
    </citation>
    <scope>NUCLEOTIDE SEQUENCE [LARGE SCALE GENOMIC DNA]</scope>
    <source>
        <strain evidence="3">CCUG 53762</strain>
    </source>
</reference>
<gene>
    <name evidence="2" type="ORF">ACFSAH_19650</name>
</gene>
<dbReference type="RefSeq" id="WP_379664416.1">
    <property type="nucleotide sequence ID" value="NZ_JBHUDG010000051.1"/>
</dbReference>
<evidence type="ECO:0000256" key="1">
    <source>
        <dbReference type="SAM" id="SignalP"/>
    </source>
</evidence>
<feature type="chain" id="PRO_5046991064" evidence="1">
    <location>
        <begin position="22"/>
        <end position="655"/>
    </location>
</feature>
<evidence type="ECO:0000313" key="3">
    <source>
        <dbReference type="Proteomes" id="UP001597118"/>
    </source>
</evidence>
<dbReference type="InterPro" id="IPR028994">
    <property type="entry name" value="Integrin_alpha_N"/>
</dbReference>
<proteinExistence type="predicted"/>
<sequence>MNLNRHLLFLIATLFSLSLHAQHETALKSGEPILNGNPNGIGRLSPAFYNGYIMGIIDIPGKGKNNLFLQGTDGHGRGTYWYPFRKLSPEGIPVYKKPIQLTLPFEDKGNNRGVVINGNNNEIIFVWGFGKTLKWAYFNLQTLTFSALKTIKIEGLPRGFSEFGVSQQKNGKYTLFFSIREEGVFGSGRPFPQKITYTPEGFWPYDIARLGIYGATIDDLEVTQASAKQLTPTDQVYYAFDGFTVYREGAKSTLLAGTRLGNIAAYTLNESNLELGPKKFATGTDGIILRNPNVHAYVAYFNDSVENQGVVTIGEGGIYYYRNTRKFDKKGNLILEKPQHLLQEEPNLYGGSLVVPCVVDWDGDGKLDIISGTSPGYIYFFKNIGTNQQPQYIDPVPLKAADEIIQVQPGYKEDIQGPGEARWGYTCPTVIDWDGDGLPDILTGDSRGKFMVYLNKGTKTNPVLEREHTLYLNGMDMFGTWRVKPGVSKIGDKMAYITTDKDDEFHLYWQLDKYNLTDGGKLKIGDTLAIRGNRYGGGTVGRSKIEIVDWDEDGKKDLLIGTYGKQSIPDTVSGLPLNMKPKRGSTVLFMKNIGTDEKPVYQYPRVLKFKGKNISLGGHSCAPSTARIGEGGRLNLVVGIETGIFMFYDRKDLSW</sequence>
<keyword evidence="1" id="KW-0732">Signal</keyword>